<gene>
    <name evidence="1" type="ORF">CEXT_246271</name>
</gene>
<dbReference type="EMBL" id="BPLR01007486">
    <property type="protein sequence ID" value="GIY17225.1"/>
    <property type="molecule type" value="Genomic_DNA"/>
</dbReference>
<comment type="caution">
    <text evidence="1">The sequence shown here is derived from an EMBL/GenBank/DDBJ whole genome shotgun (WGS) entry which is preliminary data.</text>
</comment>
<evidence type="ECO:0000313" key="2">
    <source>
        <dbReference type="Proteomes" id="UP001054945"/>
    </source>
</evidence>
<keyword evidence="2" id="KW-1185">Reference proteome</keyword>
<reference evidence="1 2" key="1">
    <citation type="submission" date="2021-06" db="EMBL/GenBank/DDBJ databases">
        <title>Caerostris extrusa draft genome.</title>
        <authorList>
            <person name="Kono N."/>
            <person name="Arakawa K."/>
        </authorList>
    </citation>
    <scope>NUCLEOTIDE SEQUENCE [LARGE SCALE GENOMIC DNA]</scope>
</reference>
<evidence type="ECO:0000313" key="1">
    <source>
        <dbReference type="EMBL" id="GIY17225.1"/>
    </source>
</evidence>
<proteinExistence type="predicted"/>
<accession>A0AAV4RAI3</accession>
<sequence length="116" mass="12819">MTQLEFSVLAKTLGRTQPFTVQTWSTFWQRKHSYMALQNRRSRDMVSFGESDGQTAISSAGKSVLAGWNIENSSGENPFGAGIHRLAEAPGGHVRGRPLMDRRALRHGPWAPPIAV</sequence>
<protein>
    <submittedName>
        <fullName evidence="1">Uncharacterized protein</fullName>
    </submittedName>
</protein>
<organism evidence="1 2">
    <name type="scientific">Caerostris extrusa</name>
    <name type="common">Bark spider</name>
    <name type="synonym">Caerostris bankana</name>
    <dbReference type="NCBI Taxonomy" id="172846"/>
    <lineage>
        <taxon>Eukaryota</taxon>
        <taxon>Metazoa</taxon>
        <taxon>Ecdysozoa</taxon>
        <taxon>Arthropoda</taxon>
        <taxon>Chelicerata</taxon>
        <taxon>Arachnida</taxon>
        <taxon>Araneae</taxon>
        <taxon>Araneomorphae</taxon>
        <taxon>Entelegynae</taxon>
        <taxon>Araneoidea</taxon>
        <taxon>Araneidae</taxon>
        <taxon>Caerostris</taxon>
    </lineage>
</organism>
<dbReference type="Proteomes" id="UP001054945">
    <property type="component" value="Unassembled WGS sequence"/>
</dbReference>
<dbReference type="AlphaFoldDB" id="A0AAV4RAI3"/>
<name>A0AAV4RAI3_CAEEX</name>